<evidence type="ECO:0000313" key="8">
    <source>
        <dbReference type="Proteomes" id="UP000075666"/>
    </source>
</evidence>
<dbReference type="STRING" id="46224.B4102_2699"/>
<protein>
    <submittedName>
        <fullName evidence="7">Flagellar hook-associated protein FlgL</fullName>
    </submittedName>
</protein>
<comment type="subcellular location">
    <subcellularLocation>
        <location evidence="1">Bacterial flagellum</location>
    </subcellularLocation>
</comment>
<evidence type="ECO:0000313" key="9">
    <source>
        <dbReference type="Proteomes" id="UP000595512"/>
    </source>
</evidence>
<dbReference type="PANTHER" id="PTHR42792:SF1">
    <property type="entry name" value="FLAGELLAR HOOK-ASSOCIATED PROTEIN 3"/>
    <property type="match status" value="1"/>
</dbReference>
<proteinExistence type="inferred from homology"/>
<evidence type="ECO:0000256" key="3">
    <source>
        <dbReference type="ARBA" id="ARBA00023143"/>
    </source>
</evidence>
<dbReference type="InterPro" id="IPR013384">
    <property type="entry name" value="Flagell_FlgL"/>
</dbReference>
<dbReference type="Proteomes" id="UP000075666">
    <property type="component" value="Unassembled WGS sequence"/>
</dbReference>
<dbReference type="Pfam" id="PF00700">
    <property type="entry name" value="Flagellin_C"/>
    <property type="match status" value="1"/>
</dbReference>
<keyword evidence="7" id="KW-0966">Cell projection</keyword>
<evidence type="ECO:0000259" key="5">
    <source>
        <dbReference type="Pfam" id="PF00700"/>
    </source>
</evidence>
<dbReference type="PANTHER" id="PTHR42792">
    <property type="entry name" value="FLAGELLIN"/>
    <property type="match status" value="1"/>
</dbReference>
<dbReference type="Proteomes" id="UP000595512">
    <property type="component" value="Chromosome"/>
</dbReference>
<dbReference type="EMBL" id="CP066701">
    <property type="protein sequence ID" value="QQX23552.1"/>
    <property type="molecule type" value="Genomic_DNA"/>
</dbReference>
<accession>A0A150LBS5</accession>
<dbReference type="Gene3D" id="1.20.1330.10">
    <property type="entry name" value="f41 fragment of flagellin, N-terminal domain"/>
    <property type="match status" value="1"/>
</dbReference>
<dbReference type="OrthoDB" id="9758307at2"/>
<feature type="domain" description="Flagellin C-terminal" evidence="5">
    <location>
        <begin position="213"/>
        <end position="296"/>
    </location>
</feature>
<gene>
    <name evidence="7" type="primary">flgL</name>
    <name evidence="6" type="ORF">B4102_2699</name>
    <name evidence="7" type="ORF">JGZ69_11405</name>
</gene>
<keyword evidence="7" id="KW-0282">Flagellum</keyword>
<sequence>MRVTQSMISNNVMFNINQSYSLMDKLNEQMTTQKKISRPSDDPVVAMKGMFYRTNVMEIEQFKSNFSEARNWVDTTDSALSEMNKALQRIREITVSANNGTYDKEQTKAVADEVSQLKEHIASIANSKVGDKYIFNGSNTLTAPVQTTDAGIKAQFSEGNVNMELSKGIYVPVNINGTNAFMGGANGDSVFTELDNLEKTLRGEGSGKIGDFIQTMDDRISKVLSAQSEIGARTNRLDFMEERIDNQQLIAKRVMSDNEDIDFEKLVTDFKTQEAIHRAAMEAGARIIQPTLLDFLR</sequence>
<dbReference type="Pfam" id="PF00669">
    <property type="entry name" value="Flagellin_N"/>
    <property type="match status" value="1"/>
</dbReference>
<evidence type="ECO:0000256" key="2">
    <source>
        <dbReference type="ARBA" id="ARBA00005709"/>
    </source>
</evidence>
<dbReference type="NCBIfam" id="TIGR02550">
    <property type="entry name" value="flagell_flgL"/>
    <property type="match status" value="1"/>
</dbReference>
<dbReference type="EMBL" id="LQYN01000026">
    <property type="protein sequence ID" value="KYD09172.1"/>
    <property type="molecule type" value="Genomic_DNA"/>
</dbReference>
<name>A0A150LBS5_9BACI</name>
<dbReference type="InterPro" id="IPR046358">
    <property type="entry name" value="Flagellin_C"/>
</dbReference>
<reference evidence="6 8" key="1">
    <citation type="submission" date="2016-01" db="EMBL/GenBank/DDBJ databases">
        <title>Genome Sequences of Twelve Sporeforming Bacillus Species Isolated from Foods.</title>
        <authorList>
            <person name="Berendsen E.M."/>
            <person name="Wells-Bennik M.H."/>
            <person name="Krawcyk A.O."/>
            <person name="De Jong A."/>
            <person name="Holsappel S."/>
            <person name="Eijlander R.T."/>
            <person name="Kuipers O.P."/>
        </authorList>
    </citation>
    <scope>NUCLEOTIDE SEQUENCE [LARGE SCALE GENOMIC DNA]</scope>
    <source>
        <strain evidence="6 8">B4102</strain>
    </source>
</reference>
<dbReference type="PRINTS" id="PR00207">
    <property type="entry name" value="FLAGELLIN"/>
</dbReference>
<dbReference type="SUPFAM" id="SSF64518">
    <property type="entry name" value="Phase 1 flagellin"/>
    <property type="match status" value="1"/>
</dbReference>
<evidence type="ECO:0000313" key="6">
    <source>
        <dbReference type="EMBL" id="KYD09172.1"/>
    </source>
</evidence>
<dbReference type="KEGG" id="hspo:JGZ69_11405"/>
<reference evidence="7 9" key="2">
    <citation type="submission" date="2020-12" db="EMBL/GenBank/DDBJ databases">
        <title>Taxonomic evaluation of the Bacillus sporothermodurans group of bacteria based on whole genome sequences.</title>
        <authorList>
            <person name="Fiedler G."/>
            <person name="Herbstmann A.-D."/>
            <person name="Doll E."/>
            <person name="Wenning M."/>
            <person name="Brinks E."/>
            <person name="Kabisch J."/>
            <person name="Breitenwieser F."/>
            <person name="Lappann M."/>
            <person name="Boehnlein C."/>
            <person name="Franz C."/>
        </authorList>
    </citation>
    <scope>NUCLEOTIDE SEQUENCE [LARGE SCALE GENOMIC DNA]</scope>
    <source>
        <strain evidence="7 9">DSM 10599</strain>
    </source>
</reference>
<dbReference type="RefSeq" id="WP_066229114.1">
    <property type="nucleotide sequence ID" value="NZ_CP066701.1"/>
</dbReference>
<evidence type="ECO:0000313" key="7">
    <source>
        <dbReference type="EMBL" id="QQX23552.1"/>
    </source>
</evidence>
<keyword evidence="8" id="KW-1185">Reference proteome</keyword>
<dbReference type="GO" id="GO:0009424">
    <property type="term" value="C:bacterial-type flagellum hook"/>
    <property type="evidence" value="ECO:0007669"/>
    <property type="project" value="InterPro"/>
</dbReference>
<dbReference type="GO" id="GO:0071973">
    <property type="term" value="P:bacterial-type flagellum-dependent cell motility"/>
    <property type="evidence" value="ECO:0007669"/>
    <property type="project" value="InterPro"/>
</dbReference>
<organism evidence="6 8">
    <name type="scientific">Heyndrickxia sporothermodurans</name>
    <dbReference type="NCBI Taxonomy" id="46224"/>
    <lineage>
        <taxon>Bacteria</taxon>
        <taxon>Bacillati</taxon>
        <taxon>Bacillota</taxon>
        <taxon>Bacilli</taxon>
        <taxon>Bacillales</taxon>
        <taxon>Bacillaceae</taxon>
        <taxon>Heyndrickxia</taxon>
    </lineage>
</organism>
<dbReference type="PATRIC" id="fig|46224.3.peg.1901"/>
<feature type="domain" description="Flagellin N-terminal" evidence="4">
    <location>
        <begin position="5"/>
        <end position="140"/>
    </location>
</feature>
<keyword evidence="7" id="KW-0969">Cilium</keyword>
<evidence type="ECO:0000259" key="4">
    <source>
        <dbReference type="Pfam" id="PF00669"/>
    </source>
</evidence>
<evidence type="ECO:0000256" key="1">
    <source>
        <dbReference type="ARBA" id="ARBA00004365"/>
    </source>
</evidence>
<dbReference type="GO" id="GO:0005198">
    <property type="term" value="F:structural molecule activity"/>
    <property type="evidence" value="ECO:0007669"/>
    <property type="project" value="InterPro"/>
</dbReference>
<comment type="similarity">
    <text evidence="2">Belongs to the bacterial flagellin family.</text>
</comment>
<keyword evidence="3" id="KW-0975">Bacterial flagellum</keyword>
<dbReference type="AlphaFoldDB" id="A0A150LBS5"/>
<dbReference type="InterPro" id="IPR001492">
    <property type="entry name" value="Flagellin"/>
</dbReference>
<dbReference type="InterPro" id="IPR001029">
    <property type="entry name" value="Flagellin_N"/>
</dbReference>